<proteinExistence type="predicted"/>
<organism evidence="2 3">
    <name type="scientific">Variovorax rhizosphaerae</name>
    <dbReference type="NCBI Taxonomy" id="1836200"/>
    <lineage>
        <taxon>Bacteria</taxon>
        <taxon>Pseudomonadati</taxon>
        <taxon>Pseudomonadota</taxon>
        <taxon>Betaproteobacteria</taxon>
        <taxon>Burkholderiales</taxon>
        <taxon>Comamonadaceae</taxon>
        <taxon>Variovorax</taxon>
    </lineage>
</organism>
<dbReference type="EMBL" id="JBBKZT010000016">
    <property type="protein sequence ID" value="MEJ8850664.1"/>
    <property type="molecule type" value="Genomic_DNA"/>
</dbReference>
<dbReference type="Proteomes" id="UP001385892">
    <property type="component" value="Unassembled WGS sequence"/>
</dbReference>
<evidence type="ECO:0000256" key="1">
    <source>
        <dbReference type="SAM" id="Phobius"/>
    </source>
</evidence>
<feature type="transmembrane region" description="Helical" evidence="1">
    <location>
        <begin position="6"/>
        <end position="28"/>
    </location>
</feature>
<keyword evidence="3" id="KW-1185">Reference proteome</keyword>
<keyword evidence="1" id="KW-0472">Membrane</keyword>
<evidence type="ECO:0008006" key="4">
    <source>
        <dbReference type="Google" id="ProtNLM"/>
    </source>
</evidence>
<protein>
    <recommendedName>
        <fullName evidence="4">Transmembrane protein</fullName>
    </recommendedName>
</protein>
<accession>A0ABU8WTJ1</accession>
<evidence type="ECO:0000313" key="3">
    <source>
        <dbReference type="Proteomes" id="UP001385892"/>
    </source>
</evidence>
<reference evidence="2 3" key="1">
    <citation type="submission" date="2024-03" db="EMBL/GenBank/DDBJ databases">
        <title>Novel species of the genus Variovorax.</title>
        <authorList>
            <person name="Liu Q."/>
            <person name="Xin Y.-H."/>
        </authorList>
    </citation>
    <scope>NUCLEOTIDE SEQUENCE [LARGE SCALE GENOMIC DNA]</scope>
    <source>
        <strain evidence="2 3">KACC 18900</strain>
    </source>
</reference>
<keyword evidence="1" id="KW-1133">Transmembrane helix</keyword>
<feature type="transmembrane region" description="Helical" evidence="1">
    <location>
        <begin position="48"/>
        <end position="71"/>
    </location>
</feature>
<keyword evidence="1" id="KW-0812">Transmembrane</keyword>
<name>A0ABU8WTJ1_9BURK</name>
<sequence>MSARRWIAILWPAFLVASLIELVVFALVDPSDLRWGREGLGYTRQAIYTTSFFVFWAMSAAACALAVALTVEPPQDDAPPGRFNVRAD</sequence>
<comment type="caution">
    <text evidence="2">The sequence shown here is derived from an EMBL/GenBank/DDBJ whole genome shotgun (WGS) entry which is preliminary data.</text>
</comment>
<gene>
    <name evidence="2" type="ORF">WKW82_28775</name>
</gene>
<dbReference type="RefSeq" id="WP_340346070.1">
    <property type="nucleotide sequence ID" value="NZ_JBBKZT010000016.1"/>
</dbReference>
<evidence type="ECO:0000313" key="2">
    <source>
        <dbReference type="EMBL" id="MEJ8850664.1"/>
    </source>
</evidence>